<name>L9VWY3_9EURY</name>
<proteinExistence type="predicted"/>
<keyword evidence="7" id="KW-1185">Reference proteome</keyword>
<dbReference type="eggNOG" id="arCOG05183">
    <property type="taxonomic scope" value="Archaea"/>
</dbReference>
<feature type="domain" description="PAC" evidence="5">
    <location>
        <begin position="107"/>
        <end position="159"/>
    </location>
</feature>
<feature type="domain" description="PAS" evidence="4">
    <location>
        <begin position="27"/>
        <end position="72"/>
    </location>
</feature>
<evidence type="ECO:0000313" key="7">
    <source>
        <dbReference type="Proteomes" id="UP000011599"/>
    </source>
</evidence>
<evidence type="ECO:0000256" key="1">
    <source>
        <dbReference type="ARBA" id="ARBA00023015"/>
    </source>
</evidence>
<dbReference type="PROSITE" id="PS50113">
    <property type="entry name" value="PAC"/>
    <property type="match status" value="1"/>
</dbReference>
<dbReference type="CDD" id="cd00130">
    <property type="entry name" value="PAS"/>
    <property type="match status" value="1"/>
</dbReference>
<dbReference type="Proteomes" id="UP000011599">
    <property type="component" value="Unassembled WGS sequence"/>
</dbReference>
<keyword evidence="2" id="KW-0804">Transcription</keyword>
<dbReference type="InterPro" id="IPR031803">
    <property type="entry name" value="BAT_GAF/HTH-assoc"/>
</dbReference>
<dbReference type="PANTHER" id="PTHR34236">
    <property type="entry name" value="DIMETHYL SULFOXIDE REDUCTASE TRANSCRIPTIONAL ACTIVATOR"/>
    <property type="match status" value="1"/>
</dbReference>
<dbReference type="InterPro" id="IPR007050">
    <property type="entry name" value="HTH_bacterioopsin"/>
</dbReference>
<dbReference type="SUPFAM" id="SSF55785">
    <property type="entry name" value="PYP-like sensor domain (PAS domain)"/>
    <property type="match status" value="1"/>
</dbReference>
<dbReference type="PATRIC" id="fig|1114856.3.peg.1902"/>
<organism evidence="6 7">
    <name type="scientific">Natronorubrum tibetense GA33</name>
    <dbReference type="NCBI Taxonomy" id="1114856"/>
    <lineage>
        <taxon>Archaea</taxon>
        <taxon>Methanobacteriati</taxon>
        <taxon>Methanobacteriota</taxon>
        <taxon>Stenosarchaea group</taxon>
        <taxon>Halobacteria</taxon>
        <taxon>Halobacteriales</taxon>
        <taxon>Natrialbaceae</taxon>
        <taxon>Natronorubrum</taxon>
    </lineage>
</organism>
<comment type="caution">
    <text evidence="6">The sequence shown here is derived from an EMBL/GenBank/DDBJ whole genome shotgun (WGS) entry which is preliminary data.</text>
</comment>
<dbReference type="AlphaFoldDB" id="L9VWY3"/>
<evidence type="ECO:0000256" key="2">
    <source>
        <dbReference type="ARBA" id="ARBA00023163"/>
    </source>
</evidence>
<evidence type="ECO:0000259" key="5">
    <source>
        <dbReference type="PROSITE" id="PS50113"/>
    </source>
</evidence>
<dbReference type="SUPFAM" id="SSF88659">
    <property type="entry name" value="Sigma3 and sigma4 domains of RNA polymerase sigma factors"/>
    <property type="match status" value="1"/>
</dbReference>
<dbReference type="eggNOG" id="arCOG02276">
    <property type="taxonomic scope" value="Archaea"/>
</dbReference>
<evidence type="ECO:0000313" key="6">
    <source>
        <dbReference type="EMBL" id="ELY41502.1"/>
    </source>
</evidence>
<dbReference type="EMBL" id="AOHW01000027">
    <property type="protein sequence ID" value="ELY41502.1"/>
    <property type="molecule type" value="Genomic_DNA"/>
</dbReference>
<dbReference type="InterPro" id="IPR035965">
    <property type="entry name" value="PAS-like_dom_sf"/>
</dbReference>
<dbReference type="Gene3D" id="3.30.450.20">
    <property type="entry name" value="PAS domain"/>
    <property type="match status" value="1"/>
</dbReference>
<protein>
    <submittedName>
        <fullName evidence="6">PAS/PAC sensor protein</fullName>
    </submittedName>
</protein>
<dbReference type="Pfam" id="PF15915">
    <property type="entry name" value="BAT"/>
    <property type="match status" value="1"/>
</dbReference>
<accession>L9VWY3</accession>
<feature type="region of interest" description="Disordered" evidence="3">
    <location>
        <begin position="1"/>
        <end position="31"/>
    </location>
</feature>
<dbReference type="InterPro" id="IPR000014">
    <property type="entry name" value="PAS"/>
</dbReference>
<dbReference type="InterPro" id="IPR013324">
    <property type="entry name" value="RNA_pol_sigma_r3/r4-like"/>
</dbReference>
<reference evidence="6 7" key="1">
    <citation type="journal article" date="2014" name="PLoS Genet.">
        <title>Phylogenetically driven sequencing of extremely halophilic archaea reveals strategies for static and dynamic osmo-response.</title>
        <authorList>
            <person name="Becker E.A."/>
            <person name="Seitzer P.M."/>
            <person name="Tritt A."/>
            <person name="Larsen D."/>
            <person name="Krusor M."/>
            <person name="Yao A.I."/>
            <person name="Wu D."/>
            <person name="Madern D."/>
            <person name="Eisen J.A."/>
            <person name="Darling A.E."/>
            <person name="Facciotti M.T."/>
        </authorList>
    </citation>
    <scope>NUCLEOTIDE SEQUENCE [LARGE SCALE GENOMIC DNA]</scope>
    <source>
        <strain evidence="6 7">GA33</strain>
    </source>
</reference>
<sequence>MTDSPTETVQDDEPSDQEQAERRSTPPAEIARQVFDVSPVSTVVVDSSGTIAFANDRASESLGLASEQLTGRVYHPSEWPIYDGDGAPIALDDHPVTRTFESGEPVYGFEHWIELPDGSERWFSSSTSPVLDDEGAVEYVVVAFEDVTALKRREKRLTSDHARLLEYRASESAVPPSLRVDDGETRIDIDSIVSLPDGTTVQYMGTSDLSASEFVTMVEEVPHYLDARLLSSIDGYTRIEAHAETTTVSHVFQSLGGQARTIIVSPDAVRFRGELPGDVDPRLAADGIREFHPEVELVSEKLVYSPHLLYDVVADALTDRQLAVLDAAYFGGYFDSPRASTGDELANRFGVTRQTFNQHLRKAQRTVFRHLFEKSGADAR</sequence>
<evidence type="ECO:0000259" key="4">
    <source>
        <dbReference type="PROSITE" id="PS50112"/>
    </source>
</evidence>
<dbReference type="Pfam" id="PF08448">
    <property type="entry name" value="PAS_4"/>
    <property type="match status" value="1"/>
</dbReference>
<evidence type="ECO:0000256" key="3">
    <source>
        <dbReference type="SAM" id="MobiDB-lite"/>
    </source>
</evidence>
<dbReference type="Pfam" id="PF04967">
    <property type="entry name" value="HTH_10"/>
    <property type="match status" value="1"/>
</dbReference>
<dbReference type="InterPro" id="IPR000700">
    <property type="entry name" value="PAS-assoc_C"/>
</dbReference>
<dbReference type="STRING" id="1114856.GCA_000383975_02247"/>
<dbReference type="NCBIfam" id="TIGR00229">
    <property type="entry name" value="sensory_box"/>
    <property type="match status" value="1"/>
</dbReference>
<dbReference type="RefSeq" id="WP_006089645.1">
    <property type="nucleotide sequence ID" value="NZ_AOHW01000027.1"/>
</dbReference>
<dbReference type="InterPro" id="IPR013656">
    <property type="entry name" value="PAS_4"/>
</dbReference>
<dbReference type="OrthoDB" id="200505at2157"/>
<gene>
    <name evidence="6" type="ORF">C496_09131</name>
</gene>
<feature type="compositionally biased region" description="Acidic residues" evidence="3">
    <location>
        <begin position="9"/>
        <end position="18"/>
    </location>
</feature>
<keyword evidence="1" id="KW-0805">Transcription regulation</keyword>
<dbReference type="PANTHER" id="PTHR34236:SF1">
    <property type="entry name" value="DIMETHYL SULFOXIDE REDUCTASE TRANSCRIPTIONAL ACTIVATOR"/>
    <property type="match status" value="1"/>
</dbReference>
<dbReference type="PROSITE" id="PS50112">
    <property type="entry name" value="PAS"/>
    <property type="match status" value="1"/>
</dbReference>